<dbReference type="RefSeq" id="WP_115091540.1">
    <property type="nucleotide sequence ID" value="NZ_CP068107.1"/>
</dbReference>
<feature type="domain" description="N-acetyltransferase" evidence="1">
    <location>
        <begin position="2"/>
        <end position="167"/>
    </location>
</feature>
<name>A0A378RQJ3_MYROD</name>
<gene>
    <name evidence="2" type="primary">ydaF_4</name>
    <name evidence="2" type="ORF">NCTC11179_02186</name>
</gene>
<dbReference type="GO" id="GO:0016747">
    <property type="term" value="F:acyltransferase activity, transferring groups other than amino-acyl groups"/>
    <property type="evidence" value="ECO:0007669"/>
    <property type="project" value="InterPro"/>
</dbReference>
<proteinExistence type="predicted"/>
<keyword evidence="3" id="KW-1185">Reference proteome</keyword>
<protein>
    <submittedName>
        <fullName evidence="2">Ribosomal N-acetyltransferase YdaF</fullName>
        <ecNumber evidence="2">2.3.1.-</ecNumber>
    </submittedName>
</protein>
<evidence type="ECO:0000259" key="1">
    <source>
        <dbReference type="PROSITE" id="PS51186"/>
    </source>
</evidence>
<dbReference type="PANTHER" id="PTHR43415:SF3">
    <property type="entry name" value="GNAT-FAMILY ACETYLTRANSFERASE"/>
    <property type="match status" value="1"/>
</dbReference>
<accession>A0A378RQJ3</accession>
<dbReference type="InterPro" id="IPR016181">
    <property type="entry name" value="Acyl_CoA_acyltransferase"/>
</dbReference>
<dbReference type="PANTHER" id="PTHR43415">
    <property type="entry name" value="SPERMIDINE N(1)-ACETYLTRANSFERASE"/>
    <property type="match status" value="1"/>
</dbReference>
<evidence type="ECO:0000313" key="3">
    <source>
        <dbReference type="Proteomes" id="UP000255024"/>
    </source>
</evidence>
<dbReference type="Proteomes" id="UP000255024">
    <property type="component" value="Unassembled WGS sequence"/>
</dbReference>
<sequence>MIELKLLSKGEVTPFYTWINDEEAIRYSLSLFQRLTSKEQIDAWYESLFMEQNTYNIGVFLKTTGQLIGYAGISGISKLNHSGEYFIFIGDKTQWGKGIGTRVTEEVVMYGFEVLQLNRIMLTVSELNYGGVKAYERAGFKVEGVLREACYREGAYHDKIVMSVLRSEYNKKQ</sequence>
<dbReference type="PROSITE" id="PS51186">
    <property type="entry name" value="GNAT"/>
    <property type="match status" value="1"/>
</dbReference>
<evidence type="ECO:0000313" key="2">
    <source>
        <dbReference type="EMBL" id="STZ28629.1"/>
    </source>
</evidence>
<dbReference type="EC" id="2.3.1.-" evidence="2"/>
<dbReference type="Pfam" id="PF13302">
    <property type="entry name" value="Acetyltransf_3"/>
    <property type="match status" value="1"/>
</dbReference>
<dbReference type="InterPro" id="IPR000182">
    <property type="entry name" value="GNAT_dom"/>
</dbReference>
<organism evidence="2 3">
    <name type="scientific">Myroides odoratus</name>
    <name type="common">Flavobacterium odoratum</name>
    <dbReference type="NCBI Taxonomy" id="256"/>
    <lineage>
        <taxon>Bacteria</taxon>
        <taxon>Pseudomonadati</taxon>
        <taxon>Bacteroidota</taxon>
        <taxon>Flavobacteriia</taxon>
        <taxon>Flavobacteriales</taxon>
        <taxon>Flavobacteriaceae</taxon>
        <taxon>Myroides</taxon>
    </lineage>
</organism>
<dbReference type="EMBL" id="UGQL01000001">
    <property type="protein sequence ID" value="STZ28629.1"/>
    <property type="molecule type" value="Genomic_DNA"/>
</dbReference>
<dbReference type="AlphaFoldDB" id="A0A378RQJ3"/>
<keyword evidence="2" id="KW-0808">Transferase</keyword>
<keyword evidence="2" id="KW-0012">Acyltransferase</keyword>
<reference evidence="2 3" key="1">
    <citation type="submission" date="2018-06" db="EMBL/GenBank/DDBJ databases">
        <authorList>
            <consortium name="Pathogen Informatics"/>
            <person name="Doyle S."/>
        </authorList>
    </citation>
    <scope>NUCLEOTIDE SEQUENCE [LARGE SCALE GENOMIC DNA]</scope>
    <source>
        <strain evidence="2 3">NCTC11179</strain>
    </source>
</reference>
<dbReference type="Gene3D" id="3.40.630.30">
    <property type="match status" value="1"/>
</dbReference>
<dbReference type="SUPFAM" id="SSF55729">
    <property type="entry name" value="Acyl-CoA N-acyltransferases (Nat)"/>
    <property type="match status" value="1"/>
</dbReference>